<dbReference type="AlphaFoldDB" id="A0A2P8HS04"/>
<evidence type="ECO:0000313" key="1">
    <source>
        <dbReference type="EMBL" id="PSL48975.1"/>
    </source>
</evidence>
<accession>A0A2P8HS04</accession>
<sequence>MGSVRHSLLFKYWGTGYFEGSFVRNKQWMKTELKNTTNE</sequence>
<organism evidence="1 2">
    <name type="scientific">Chitinophaga niastensis</name>
    <dbReference type="NCBI Taxonomy" id="536980"/>
    <lineage>
        <taxon>Bacteria</taxon>
        <taxon>Pseudomonadati</taxon>
        <taxon>Bacteroidota</taxon>
        <taxon>Chitinophagia</taxon>
        <taxon>Chitinophagales</taxon>
        <taxon>Chitinophagaceae</taxon>
        <taxon>Chitinophaga</taxon>
    </lineage>
</organism>
<gene>
    <name evidence="1" type="ORF">CLV51_101305</name>
</gene>
<evidence type="ECO:0000313" key="2">
    <source>
        <dbReference type="Proteomes" id="UP000240971"/>
    </source>
</evidence>
<protein>
    <submittedName>
        <fullName evidence="1">Uncharacterized protein</fullName>
    </submittedName>
</protein>
<dbReference type="Proteomes" id="UP000240971">
    <property type="component" value="Unassembled WGS sequence"/>
</dbReference>
<comment type="caution">
    <text evidence="1">The sequence shown here is derived from an EMBL/GenBank/DDBJ whole genome shotgun (WGS) entry which is preliminary data.</text>
</comment>
<reference evidence="1 2" key="1">
    <citation type="submission" date="2018-03" db="EMBL/GenBank/DDBJ databases">
        <title>Genomic Encyclopedia of Archaeal and Bacterial Type Strains, Phase II (KMG-II): from individual species to whole genera.</title>
        <authorList>
            <person name="Goeker M."/>
        </authorList>
    </citation>
    <scope>NUCLEOTIDE SEQUENCE [LARGE SCALE GENOMIC DNA]</scope>
    <source>
        <strain evidence="1 2">DSM 24859</strain>
    </source>
</reference>
<keyword evidence="2" id="KW-1185">Reference proteome</keyword>
<name>A0A2P8HS04_CHINA</name>
<dbReference type="EMBL" id="PYAW01000001">
    <property type="protein sequence ID" value="PSL48975.1"/>
    <property type="molecule type" value="Genomic_DNA"/>
</dbReference>
<proteinExistence type="predicted"/>